<evidence type="ECO:0008006" key="3">
    <source>
        <dbReference type="Google" id="ProtNLM"/>
    </source>
</evidence>
<accession>A0ABU2DTY1</accession>
<comment type="caution">
    <text evidence="1">The sequence shown here is derived from an EMBL/GenBank/DDBJ whole genome shotgun (WGS) entry which is preliminary data.</text>
</comment>
<evidence type="ECO:0000313" key="2">
    <source>
        <dbReference type="Proteomes" id="UP001251870"/>
    </source>
</evidence>
<evidence type="ECO:0000313" key="1">
    <source>
        <dbReference type="EMBL" id="MDR8019963.1"/>
    </source>
</evidence>
<dbReference type="RefSeq" id="WP_310548950.1">
    <property type="nucleotide sequence ID" value="NZ_JAVKGR010000014.1"/>
</dbReference>
<proteinExistence type="predicted"/>
<sequence length="200" mass="22049">METSRGSEVVLFSSECRDAVMVTYAMKGVRGFAGFLLVIMLTGCMGTPEGEIDVGASDDYDSQLAELDLVATTFSEAFGKEFFMDNGETWSTEEYRNEFGPRPCYSQTMFNTAVHVTASHEGLTVEDFERTTRESAEQLGFDNVGELGEVRFSENLVSLSGSLEGGRGLTVYRSDDSVRLVYTTPCSAEETLREAYEAMD</sequence>
<keyword evidence="2" id="KW-1185">Reference proteome</keyword>
<gene>
    <name evidence="1" type="ORF">RIL96_10350</name>
</gene>
<dbReference type="Proteomes" id="UP001251870">
    <property type="component" value="Unassembled WGS sequence"/>
</dbReference>
<name>A0ABU2DTY1_9MICC</name>
<organism evidence="1 2">
    <name type="scientific">Nesterenkonia aerolata</name>
    <dbReference type="NCBI Taxonomy" id="3074079"/>
    <lineage>
        <taxon>Bacteria</taxon>
        <taxon>Bacillati</taxon>
        <taxon>Actinomycetota</taxon>
        <taxon>Actinomycetes</taxon>
        <taxon>Micrococcales</taxon>
        <taxon>Micrococcaceae</taxon>
        <taxon>Nesterenkonia</taxon>
    </lineage>
</organism>
<dbReference type="EMBL" id="JAVKGR010000014">
    <property type="protein sequence ID" value="MDR8019963.1"/>
    <property type="molecule type" value="Genomic_DNA"/>
</dbReference>
<protein>
    <recommendedName>
        <fullName evidence="3">Lipoprotein</fullName>
    </recommendedName>
</protein>
<reference evidence="1 2" key="1">
    <citation type="submission" date="2023-09" db="EMBL/GenBank/DDBJ databases">
        <title>Description of three actinobacteria isolated from air of manufacturing shop in a pharmaceutical factory.</title>
        <authorList>
            <person name="Zhang D.-F."/>
        </authorList>
    </citation>
    <scope>NUCLEOTIDE SEQUENCE [LARGE SCALE GENOMIC DNA]</scope>
    <source>
        <strain evidence="1 2">LY-0111</strain>
    </source>
</reference>